<evidence type="ECO:0000256" key="2">
    <source>
        <dbReference type="ARBA" id="ARBA00004457"/>
    </source>
</evidence>
<dbReference type="OrthoDB" id="270930at2759"/>
<dbReference type="InterPro" id="IPR045888">
    <property type="entry name" value="Erv"/>
</dbReference>
<comment type="similarity">
    <text evidence="3">Belongs to the ERGIC family.</text>
</comment>
<evidence type="ECO:0000256" key="8">
    <source>
        <dbReference type="SAM" id="Phobius"/>
    </source>
</evidence>
<keyword evidence="6 8" id="KW-0472">Membrane</keyword>
<evidence type="ECO:0000259" key="9">
    <source>
        <dbReference type="Pfam" id="PF07970"/>
    </source>
</evidence>
<evidence type="ECO:0000256" key="7">
    <source>
        <dbReference type="ARBA" id="ARBA00040493"/>
    </source>
</evidence>
<evidence type="ECO:0000256" key="6">
    <source>
        <dbReference type="ARBA" id="ARBA00023136"/>
    </source>
</evidence>
<feature type="domain" description="Endoplasmic reticulum vesicle transporter N-terminal" evidence="10">
    <location>
        <begin position="1"/>
        <end position="76"/>
    </location>
</feature>
<dbReference type="Pfam" id="PF07970">
    <property type="entry name" value="COPIIcoated_ERV"/>
    <property type="match status" value="1"/>
</dbReference>
<sequence>RFDLYTKPVEDCRVKTSFGGIITLVSFLVIVLLFITETWSFFTMQLVEQLYVDSTSADQQIEISFDITLPKLACALDDVFKQRLDQNGKVIEGSKPEKQAVNTNINSTESPKNKDVKCGSCYGAISGCCNTCDEVREAYRIRGWILQNPEEIEQCKNDAVLRALSQMPGEGCRLWGKLNVGKITGNFHIAPGVPSTHSSSHFHDFHSLSPGRFNTSHTINHLSFGQHFPGRTDPLDGRSVYTDKGGIMHQYQLKIVPTRYVRNGETIESHQFSITMLQKDIMGGAGGIPGIFIQYEFSPLMVQYEERRHLAFFLVSLCAIVGGVHTVASLIDALLYSTQRALQIKGMAGKFS</sequence>
<evidence type="ECO:0000256" key="3">
    <source>
        <dbReference type="ARBA" id="ARBA00005648"/>
    </source>
</evidence>
<dbReference type="EMBL" id="JABEBT010000023">
    <property type="protein sequence ID" value="KAF7637145.1"/>
    <property type="molecule type" value="Genomic_DNA"/>
</dbReference>
<reference evidence="11" key="1">
    <citation type="journal article" date="2020" name="Ecol. Evol.">
        <title>Genome structure and content of the rice root-knot nematode (Meloidogyne graminicola).</title>
        <authorList>
            <person name="Phan N.T."/>
            <person name="Danchin E.G.J."/>
            <person name="Klopp C."/>
            <person name="Perfus-Barbeoch L."/>
            <person name="Kozlowski D.K."/>
            <person name="Koutsovoulos G.D."/>
            <person name="Lopez-Roques C."/>
            <person name="Bouchez O."/>
            <person name="Zahm M."/>
            <person name="Besnard G."/>
            <person name="Bellafiore S."/>
        </authorList>
    </citation>
    <scope>NUCLEOTIDE SEQUENCE</scope>
    <source>
        <strain evidence="11">VN-18</strain>
    </source>
</reference>
<dbReference type="PANTHER" id="PTHR10984">
    <property type="entry name" value="ENDOPLASMIC RETICULUM-GOLGI INTERMEDIATE COMPARTMENT PROTEIN"/>
    <property type="match status" value="1"/>
</dbReference>
<dbReference type="GO" id="GO:0000139">
    <property type="term" value="C:Golgi membrane"/>
    <property type="evidence" value="ECO:0007669"/>
    <property type="project" value="TreeGrafter"/>
</dbReference>
<dbReference type="GO" id="GO:0006890">
    <property type="term" value="P:retrograde vesicle-mediated transport, Golgi to endoplasmic reticulum"/>
    <property type="evidence" value="ECO:0007669"/>
    <property type="project" value="TreeGrafter"/>
</dbReference>
<dbReference type="InterPro" id="IPR012936">
    <property type="entry name" value="Erv_C"/>
</dbReference>
<dbReference type="Pfam" id="PF13850">
    <property type="entry name" value="ERGIC_N"/>
    <property type="match status" value="1"/>
</dbReference>
<gene>
    <name evidence="11" type="ORF">Mgra_00003534</name>
</gene>
<dbReference type="GO" id="GO:0006888">
    <property type="term" value="P:endoplasmic reticulum to Golgi vesicle-mediated transport"/>
    <property type="evidence" value="ECO:0007669"/>
    <property type="project" value="TreeGrafter"/>
</dbReference>
<evidence type="ECO:0000313" key="11">
    <source>
        <dbReference type="EMBL" id="KAF7637145.1"/>
    </source>
</evidence>
<proteinExistence type="inferred from homology"/>
<comment type="caution">
    <text evidence="11">The sequence shown here is derived from an EMBL/GenBank/DDBJ whole genome shotgun (WGS) entry which is preliminary data.</text>
</comment>
<keyword evidence="5 8" id="KW-1133">Transmembrane helix</keyword>
<name>A0A8S9ZUE3_9BILA</name>
<evidence type="ECO:0000256" key="1">
    <source>
        <dbReference type="ARBA" id="ARBA00004257"/>
    </source>
</evidence>
<accession>A0A8S9ZUE3</accession>
<evidence type="ECO:0000259" key="10">
    <source>
        <dbReference type="Pfam" id="PF13850"/>
    </source>
</evidence>
<evidence type="ECO:0000256" key="4">
    <source>
        <dbReference type="ARBA" id="ARBA00022692"/>
    </source>
</evidence>
<dbReference type="GO" id="GO:0005789">
    <property type="term" value="C:endoplasmic reticulum membrane"/>
    <property type="evidence" value="ECO:0007669"/>
    <property type="project" value="TreeGrafter"/>
</dbReference>
<organism evidence="11 12">
    <name type="scientific">Meloidogyne graminicola</name>
    <dbReference type="NCBI Taxonomy" id="189291"/>
    <lineage>
        <taxon>Eukaryota</taxon>
        <taxon>Metazoa</taxon>
        <taxon>Ecdysozoa</taxon>
        <taxon>Nematoda</taxon>
        <taxon>Chromadorea</taxon>
        <taxon>Rhabditida</taxon>
        <taxon>Tylenchina</taxon>
        <taxon>Tylenchomorpha</taxon>
        <taxon>Tylenchoidea</taxon>
        <taxon>Meloidogynidae</taxon>
        <taxon>Meloidogyninae</taxon>
        <taxon>Meloidogyne</taxon>
    </lineage>
</organism>
<dbReference type="Proteomes" id="UP000605970">
    <property type="component" value="Unassembled WGS sequence"/>
</dbReference>
<comment type="subcellular location">
    <subcellularLocation>
        <location evidence="2">Endoplasmic reticulum-Golgi intermediate compartment membrane</location>
        <topology evidence="2">Multi-pass membrane protein</topology>
    </subcellularLocation>
    <subcellularLocation>
        <location evidence="1">Golgi apparatus</location>
        <location evidence="1">cis-Golgi network membrane</location>
        <topology evidence="1">Multi-pass membrane protein</topology>
    </subcellularLocation>
</comment>
<dbReference type="GO" id="GO:0033116">
    <property type="term" value="C:endoplasmic reticulum-Golgi intermediate compartment membrane"/>
    <property type="evidence" value="ECO:0007669"/>
    <property type="project" value="UniProtKB-SubCell"/>
</dbReference>
<feature type="non-terminal residue" evidence="11">
    <location>
        <position position="1"/>
    </location>
</feature>
<evidence type="ECO:0000256" key="5">
    <source>
        <dbReference type="ARBA" id="ARBA00022989"/>
    </source>
</evidence>
<dbReference type="AlphaFoldDB" id="A0A8S9ZUE3"/>
<evidence type="ECO:0000313" key="12">
    <source>
        <dbReference type="Proteomes" id="UP000605970"/>
    </source>
</evidence>
<keyword evidence="4 8" id="KW-0812">Transmembrane</keyword>
<dbReference type="GO" id="GO:0030134">
    <property type="term" value="C:COPII-coated ER to Golgi transport vesicle"/>
    <property type="evidence" value="ECO:0007669"/>
    <property type="project" value="TreeGrafter"/>
</dbReference>
<feature type="transmembrane region" description="Helical" evidence="8">
    <location>
        <begin position="16"/>
        <end position="35"/>
    </location>
</feature>
<dbReference type="InterPro" id="IPR039542">
    <property type="entry name" value="Erv_N"/>
</dbReference>
<protein>
    <recommendedName>
        <fullName evidence="7">Endoplasmic reticulum-Golgi intermediate compartment protein 3</fullName>
    </recommendedName>
</protein>
<dbReference type="PANTHER" id="PTHR10984:SF25">
    <property type="entry name" value="ENDOPLASMIC RETICULUM-GOLGI INTERMEDIATE COMPARTMENT PROTEIN 3"/>
    <property type="match status" value="1"/>
</dbReference>
<keyword evidence="12" id="KW-1185">Reference proteome</keyword>
<feature type="transmembrane region" description="Helical" evidence="8">
    <location>
        <begin position="310"/>
        <end position="331"/>
    </location>
</feature>
<feature type="domain" description="Endoplasmic reticulum vesicle transporter C-terminal" evidence="9">
    <location>
        <begin position="121"/>
        <end position="332"/>
    </location>
</feature>